<evidence type="ECO:0000313" key="3">
    <source>
        <dbReference type="Proteomes" id="UP000011087"/>
    </source>
</evidence>
<dbReference type="KEGG" id="gtt:GUITHDRAFT_152156"/>
<name>L1JG58_GUITC</name>
<dbReference type="AlphaFoldDB" id="L1JG58"/>
<sequence>MIEQSSQSSTLLLSSHLRPHLHCSSFGDSHGALVMQSPSACSAGRRRASLVVSTACARAHAASFCVRRNTIYSQVQDDFNDRQVSGSASGCVAFSIINLEITRRPCIDHNGNVLEDGAMKVLKMSEKSLGPSINQDGNFLGCGCKADCR</sequence>
<dbReference type="GeneID" id="17303721"/>
<organism evidence="1">
    <name type="scientific">Guillardia theta (strain CCMP2712)</name>
    <name type="common">Cryptophyte</name>
    <dbReference type="NCBI Taxonomy" id="905079"/>
    <lineage>
        <taxon>Eukaryota</taxon>
        <taxon>Cryptophyceae</taxon>
        <taxon>Pyrenomonadales</taxon>
        <taxon>Geminigeraceae</taxon>
        <taxon>Guillardia</taxon>
    </lineage>
</organism>
<gene>
    <name evidence="1" type="ORF">GUITHDRAFT_152156</name>
</gene>
<proteinExistence type="predicted"/>
<evidence type="ECO:0000313" key="1">
    <source>
        <dbReference type="EMBL" id="EKX47085.1"/>
    </source>
</evidence>
<dbReference type="PaxDb" id="55529-EKX47085"/>
<protein>
    <submittedName>
        <fullName evidence="1 2">Uncharacterized protein</fullName>
    </submittedName>
</protein>
<keyword evidence="3" id="KW-1185">Reference proteome</keyword>
<dbReference type="EMBL" id="JH992991">
    <property type="protein sequence ID" value="EKX47085.1"/>
    <property type="molecule type" value="Genomic_DNA"/>
</dbReference>
<reference evidence="3" key="2">
    <citation type="submission" date="2012-11" db="EMBL/GenBank/DDBJ databases">
        <authorList>
            <person name="Kuo A."/>
            <person name="Curtis B.A."/>
            <person name="Tanifuji G."/>
            <person name="Burki F."/>
            <person name="Gruber A."/>
            <person name="Irimia M."/>
            <person name="Maruyama S."/>
            <person name="Arias M.C."/>
            <person name="Ball S.G."/>
            <person name="Gile G.H."/>
            <person name="Hirakawa Y."/>
            <person name="Hopkins J.F."/>
            <person name="Rensing S.A."/>
            <person name="Schmutz J."/>
            <person name="Symeonidi A."/>
            <person name="Elias M."/>
            <person name="Eveleigh R.J."/>
            <person name="Herman E.K."/>
            <person name="Klute M.J."/>
            <person name="Nakayama T."/>
            <person name="Obornik M."/>
            <person name="Reyes-Prieto A."/>
            <person name="Armbrust E.V."/>
            <person name="Aves S.J."/>
            <person name="Beiko R.G."/>
            <person name="Coutinho P."/>
            <person name="Dacks J.B."/>
            <person name="Durnford D.G."/>
            <person name="Fast N.M."/>
            <person name="Green B.R."/>
            <person name="Grisdale C."/>
            <person name="Hempe F."/>
            <person name="Henrissat B."/>
            <person name="Hoppner M.P."/>
            <person name="Ishida K.-I."/>
            <person name="Kim E."/>
            <person name="Koreny L."/>
            <person name="Kroth P.G."/>
            <person name="Liu Y."/>
            <person name="Malik S.-B."/>
            <person name="Maier U.G."/>
            <person name="McRose D."/>
            <person name="Mock T."/>
            <person name="Neilson J.A."/>
            <person name="Onodera N.T."/>
            <person name="Poole A.M."/>
            <person name="Pritham E.J."/>
            <person name="Richards T.A."/>
            <person name="Rocap G."/>
            <person name="Roy S.W."/>
            <person name="Sarai C."/>
            <person name="Schaack S."/>
            <person name="Shirato S."/>
            <person name="Slamovits C.H."/>
            <person name="Spencer D.F."/>
            <person name="Suzuki S."/>
            <person name="Worden A.Z."/>
            <person name="Zauner S."/>
            <person name="Barry K."/>
            <person name="Bell C."/>
            <person name="Bharti A.K."/>
            <person name="Crow J.A."/>
            <person name="Grimwood J."/>
            <person name="Kramer R."/>
            <person name="Lindquist E."/>
            <person name="Lucas S."/>
            <person name="Salamov A."/>
            <person name="McFadden G.I."/>
            <person name="Lane C.E."/>
            <person name="Keeling P.J."/>
            <person name="Gray M.W."/>
            <person name="Grigoriev I.V."/>
            <person name="Archibald J.M."/>
        </authorList>
    </citation>
    <scope>NUCLEOTIDE SEQUENCE</scope>
    <source>
        <strain evidence="3">CCMP2712</strain>
    </source>
</reference>
<evidence type="ECO:0000313" key="2">
    <source>
        <dbReference type="EnsemblProtists" id="EKX47085"/>
    </source>
</evidence>
<dbReference type="RefSeq" id="XP_005834065.1">
    <property type="nucleotide sequence ID" value="XM_005834008.1"/>
</dbReference>
<reference evidence="1 3" key="1">
    <citation type="journal article" date="2012" name="Nature">
        <title>Algal genomes reveal evolutionary mosaicism and the fate of nucleomorphs.</title>
        <authorList>
            <consortium name="DOE Joint Genome Institute"/>
            <person name="Curtis B.A."/>
            <person name="Tanifuji G."/>
            <person name="Burki F."/>
            <person name="Gruber A."/>
            <person name="Irimia M."/>
            <person name="Maruyama S."/>
            <person name="Arias M.C."/>
            <person name="Ball S.G."/>
            <person name="Gile G.H."/>
            <person name="Hirakawa Y."/>
            <person name="Hopkins J.F."/>
            <person name="Kuo A."/>
            <person name="Rensing S.A."/>
            <person name="Schmutz J."/>
            <person name="Symeonidi A."/>
            <person name="Elias M."/>
            <person name="Eveleigh R.J."/>
            <person name="Herman E.K."/>
            <person name="Klute M.J."/>
            <person name="Nakayama T."/>
            <person name="Obornik M."/>
            <person name="Reyes-Prieto A."/>
            <person name="Armbrust E.V."/>
            <person name="Aves S.J."/>
            <person name="Beiko R.G."/>
            <person name="Coutinho P."/>
            <person name="Dacks J.B."/>
            <person name="Durnford D.G."/>
            <person name="Fast N.M."/>
            <person name="Green B.R."/>
            <person name="Grisdale C.J."/>
            <person name="Hempel F."/>
            <person name="Henrissat B."/>
            <person name="Hoppner M.P."/>
            <person name="Ishida K."/>
            <person name="Kim E."/>
            <person name="Koreny L."/>
            <person name="Kroth P.G."/>
            <person name="Liu Y."/>
            <person name="Malik S.B."/>
            <person name="Maier U.G."/>
            <person name="McRose D."/>
            <person name="Mock T."/>
            <person name="Neilson J.A."/>
            <person name="Onodera N.T."/>
            <person name="Poole A.M."/>
            <person name="Pritham E.J."/>
            <person name="Richards T.A."/>
            <person name="Rocap G."/>
            <person name="Roy S.W."/>
            <person name="Sarai C."/>
            <person name="Schaack S."/>
            <person name="Shirato S."/>
            <person name="Slamovits C.H."/>
            <person name="Spencer D.F."/>
            <person name="Suzuki S."/>
            <person name="Worden A.Z."/>
            <person name="Zauner S."/>
            <person name="Barry K."/>
            <person name="Bell C."/>
            <person name="Bharti A.K."/>
            <person name="Crow J.A."/>
            <person name="Grimwood J."/>
            <person name="Kramer R."/>
            <person name="Lindquist E."/>
            <person name="Lucas S."/>
            <person name="Salamov A."/>
            <person name="McFadden G.I."/>
            <person name="Lane C.E."/>
            <person name="Keeling P.J."/>
            <person name="Gray M.W."/>
            <person name="Grigoriev I.V."/>
            <person name="Archibald J.M."/>
        </authorList>
    </citation>
    <scope>NUCLEOTIDE SEQUENCE</scope>
    <source>
        <strain evidence="1 3">CCMP2712</strain>
    </source>
</reference>
<reference evidence="2" key="3">
    <citation type="submission" date="2016-03" db="UniProtKB">
        <authorList>
            <consortium name="EnsemblProtists"/>
        </authorList>
    </citation>
    <scope>IDENTIFICATION</scope>
</reference>
<dbReference type="EnsemblProtists" id="EKX47085">
    <property type="protein sequence ID" value="EKX47085"/>
    <property type="gene ID" value="GUITHDRAFT_152156"/>
</dbReference>
<accession>L1JG58</accession>
<dbReference type="HOGENOM" id="CLU_1753178_0_0_1"/>
<dbReference type="Proteomes" id="UP000011087">
    <property type="component" value="Unassembled WGS sequence"/>
</dbReference>